<evidence type="ECO:0000256" key="7">
    <source>
        <dbReference type="ARBA" id="ARBA00060065"/>
    </source>
</evidence>
<evidence type="ECO:0000256" key="9">
    <source>
        <dbReference type="ARBA" id="ARBA00066637"/>
    </source>
</evidence>
<comment type="similarity">
    <text evidence="1">Belongs to the peptidase S41A family.</text>
</comment>
<dbReference type="AlphaFoldDB" id="A0AAV1I9S4"/>
<evidence type="ECO:0000256" key="8">
    <source>
        <dbReference type="ARBA" id="ARBA00060385"/>
    </source>
</evidence>
<dbReference type="EMBL" id="CAUYUE010000008">
    <property type="protein sequence ID" value="CAK0783045.1"/>
    <property type="molecule type" value="Genomic_DNA"/>
</dbReference>
<dbReference type="Pfam" id="PF17820">
    <property type="entry name" value="PDZ_6"/>
    <property type="match status" value="1"/>
</dbReference>
<dbReference type="Pfam" id="PF03572">
    <property type="entry name" value="Peptidase_S41"/>
    <property type="match status" value="1"/>
</dbReference>
<keyword evidence="3" id="KW-0378">Hydrolase</keyword>
<dbReference type="PANTHER" id="PTHR32060:SF7">
    <property type="entry name" value="CARBOXYL-TERMINAL-PROCESSING PEPTIDASE 2, CHLOROPLASTIC"/>
    <property type="match status" value="1"/>
</dbReference>
<evidence type="ECO:0000256" key="3">
    <source>
        <dbReference type="ARBA" id="ARBA00022801"/>
    </source>
</evidence>
<dbReference type="GO" id="GO:0006508">
    <property type="term" value="P:proteolysis"/>
    <property type="evidence" value="ECO:0007669"/>
    <property type="project" value="UniProtKB-KW"/>
</dbReference>
<dbReference type="PANTHER" id="PTHR32060">
    <property type="entry name" value="TAIL-SPECIFIC PROTEASE"/>
    <property type="match status" value="1"/>
</dbReference>
<accession>A0AAV1I9S4</accession>
<reference evidence="11 12" key="1">
    <citation type="submission" date="2023-10" db="EMBL/GenBank/DDBJ databases">
        <authorList>
            <person name="Maclean D."/>
            <person name="Macfadyen A."/>
        </authorList>
    </citation>
    <scope>NUCLEOTIDE SEQUENCE [LARGE SCALE GENOMIC DNA]</scope>
</reference>
<dbReference type="InterPro" id="IPR029045">
    <property type="entry name" value="ClpP/crotonase-like_dom_sf"/>
</dbReference>
<dbReference type="Proteomes" id="UP001314263">
    <property type="component" value="Unassembled WGS sequence"/>
</dbReference>
<evidence type="ECO:0000256" key="4">
    <source>
        <dbReference type="ARBA" id="ARBA00022825"/>
    </source>
</evidence>
<dbReference type="InterPro" id="IPR036034">
    <property type="entry name" value="PDZ_sf"/>
</dbReference>
<dbReference type="Gene3D" id="3.30.750.44">
    <property type="match status" value="1"/>
</dbReference>
<dbReference type="GO" id="GO:0004252">
    <property type="term" value="F:serine-type endopeptidase activity"/>
    <property type="evidence" value="ECO:0007669"/>
    <property type="project" value="UniProtKB-EC"/>
</dbReference>
<keyword evidence="12" id="KW-1185">Reference proteome</keyword>
<dbReference type="FunFam" id="3.30.750.44:FF:000002">
    <property type="entry name" value="carboxyl-terminal-processing peptidase 2, chloroplastic"/>
    <property type="match status" value="1"/>
</dbReference>
<dbReference type="EC" id="3.4.21.102" evidence="9"/>
<dbReference type="NCBIfam" id="TIGR00225">
    <property type="entry name" value="prc"/>
    <property type="match status" value="1"/>
</dbReference>
<dbReference type="GO" id="GO:0009579">
    <property type="term" value="C:thylakoid"/>
    <property type="evidence" value="ECO:0007669"/>
    <property type="project" value="UniProtKB-SubCell"/>
</dbReference>
<gene>
    <name evidence="11" type="ORF">CVIRNUC_006240</name>
</gene>
<dbReference type="SUPFAM" id="SSF50156">
    <property type="entry name" value="PDZ domain-like"/>
    <property type="match status" value="1"/>
</dbReference>
<evidence type="ECO:0000256" key="6">
    <source>
        <dbReference type="ARBA" id="ARBA00051784"/>
    </source>
</evidence>
<comment type="function">
    <text evidence="7">Protease involved in the C-terminal processing of the chloroplastic D1 protein of photosystem II. This proteolytic processing is necessary to allow the light-driven assembly of the tetranuclear manganese cluster, which is responsible for photosynthetic water oxidation.</text>
</comment>
<evidence type="ECO:0000313" key="11">
    <source>
        <dbReference type="EMBL" id="CAK0783045.1"/>
    </source>
</evidence>
<name>A0AAV1I9S4_9CHLO</name>
<dbReference type="Gene3D" id="3.90.226.10">
    <property type="entry name" value="2-enoyl-CoA Hydratase, Chain A, domain 1"/>
    <property type="match status" value="1"/>
</dbReference>
<sequence>MVEKPVGPWIPAVPHRKLCWGASGFLLTSASHRRPLRRPAAQRGVEEIACSMCQKLQKVGHVVGSVALSAAVLLSPVQRAHAVTPEQLLFLEAWRAVDRAYVDKTFNGQSWFKLREKYVKDEDLSDTKATYRTIRKALATLDDPFTRFLEPQQFAALRRGTAGSVTGVGLEIGFENRGGDSNKIVVITPSAGGPAEKAGVEPRDVLLAIGERPIDNISLYEAGDLLQGTEGTEASTNPVLLKLQPHDQQDTKEIVLKREKIKINPVTSQLCGQASSSTEVSAPGTPEVDSSGKIGYIRVATFSKQTPDNARSALQKLKADGAERIVLDIRNNGGGYFPAGVDVAKMLLAGGDIVLIADSQGVRDSYEADGTVVDAKSQLAVLVNKGTASASEVLAGALKDNGRARIVGERTFGKGLIQTIVELTDGSGVAVTVARYQTPAGTDINKVGIVPDVELSADAMPPLDGPGFCKFVASADAPPLFGPTKNLAEAAALTS</sequence>
<evidence type="ECO:0000256" key="1">
    <source>
        <dbReference type="ARBA" id="ARBA00009179"/>
    </source>
</evidence>
<comment type="subcellular location">
    <subcellularLocation>
        <location evidence="8">Thylakoid</location>
    </subcellularLocation>
</comment>
<feature type="domain" description="PDZ" evidence="10">
    <location>
        <begin position="154"/>
        <end position="229"/>
    </location>
</feature>
<dbReference type="InterPro" id="IPR004447">
    <property type="entry name" value="Peptidase_S41A"/>
</dbReference>
<evidence type="ECO:0000313" key="12">
    <source>
        <dbReference type="Proteomes" id="UP001314263"/>
    </source>
</evidence>
<dbReference type="CDD" id="cd06782">
    <property type="entry name" value="cpPDZ_CPP-like"/>
    <property type="match status" value="1"/>
</dbReference>
<keyword evidence="4" id="KW-0720">Serine protease</keyword>
<protein>
    <recommendedName>
        <fullName evidence="9">C-terminal processing peptidase</fullName>
        <ecNumber evidence="9">3.4.21.102</ecNumber>
    </recommendedName>
</protein>
<dbReference type="SMART" id="SM00245">
    <property type="entry name" value="TSPc"/>
    <property type="match status" value="1"/>
</dbReference>
<evidence type="ECO:0000259" key="10">
    <source>
        <dbReference type="PROSITE" id="PS50106"/>
    </source>
</evidence>
<dbReference type="InterPro" id="IPR005151">
    <property type="entry name" value="Tail-specific_protease"/>
</dbReference>
<dbReference type="SUPFAM" id="SSF52096">
    <property type="entry name" value="ClpP/crotonase"/>
    <property type="match status" value="1"/>
</dbReference>
<evidence type="ECO:0000256" key="2">
    <source>
        <dbReference type="ARBA" id="ARBA00022670"/>
    </source>
</evidence>
<dbReference type="InterPro" id="IPR001478">
    <property type="entry name" value="PDZ"/>
</dbReference>
<dbReference type="PROSITE" id="PS50106">
    <property type="entry name" value="PDZ"/>
    <property type="match status" value="1"/>
</dbReference>
<evidence type="ECO:0000256" key="5">
    <source>
        <dbReference type="ARBA" id="ARBA00023078"/>
    </source>
</evidence>
<dbReference type="CDD" id="cd07560">
    <property type="entry name" value="Peptidase_S41_CPP"/>
    <property type="match status" value="1"/>
</dbReference>
<comment type="catalytic activity">
    <reaction evidence="6">
        <text>The enzyme shows specific recognition of a C-terminal tripeptide, Xaa-Yaa-Zaa, in which Xaa is preferably Ala or Leu, Yaa is preferably Ala or Tyr, and Zaa is preferably Ala, but then cleaves at a variable distance from the C-terminus. A typical cleavage is -Ala-Ala-|-Arg-Ala-Ala-Lys-Glu-Asn-Tyr-Ala-Leu-Ala-Ala.</text>
        <dbReference type="EC" id="3.4.21.102"/>
    </reaction>
</comment>
<keyword evidence="5" id="KW-0793">Thylakoid</keyword>
<keyword evidence="2" id="KW-0645">Protease</keyword>
<dbReference type="Gene3D" id="2.30.42.10">
    <property type="match status" value="1"/>
</dbReference>
<dbReference type="InterPro" id="IPR041489">
    <property type="entry name" value="PDZ_6"/>
</dbReference>
<dbReference type="SMART" id="SM00228">
    <property type="entry name" value="PDZ"/>
    <property type="match status" value="1"/>
</dbReference>
<organism evidence="11 12">
    <name type="scientific">Coccomyxa viridis</name>
    <dbReference type="NCBI Taxonomy" id="1274662"/>
    <lineage>
        <taxon>Eukaryota</taxon>
        <taxon>Viridiplantae</taxon>
        <taxon>Chlorophyta</taxon>
        <taxon>core chlorophytes</taxon>
        <taxon>Trebouxiophyceae</taxon>
        <taxon>Trebouxiophyceae incertae sedis</taxon>
        <taxon>Coccomyxaceae</taxon>
        <taxon>Coccomyxa</taxon>
    </lineage>
</organism>
<comment type="caution">
    <text evidence="11">The sequence shown here is derived from an EMBL/GenBank/DDBJ whole genome shotgun (WGS) entry which is preliminary data.</text>
</comment>
<proteinExistence type="inferred from homology"/>